<proteinExistence type="predicted"/>
<dbReference type="EMBL" id="JAALHA020000008">
    <property type="protein sequence ID" value="MDR9896464.1"/>
    <property type="molecule type" value="Genomic_DNA"/>
</dbReference>
<dbReference type="AlphaFoldDB" id="A0AAP5MB71"/>
<evidence type="ECO:0000313" key="1">
    <source>
        <dbReference type="EMBL" id="MDR9896464.1"/>
    </source>
</evidence>
<dbReference type="RefSeq" id="WP_208340379.1">
    <property type="nucleotide sequence ID" value="NZ_CAWQFN010000651.1"/>
</dbReference>
<dbReference type="Pfam" id="PF06051">
    <property type="entry name" value="DUF928"/>
    <property type="match status" value="1"/>
</dbReference>
<gene>
    <name evidence="1" type="ORF">G7B40_018135</name>
</gene>
<organism evidence="1 2">
    <name type="scientific">Aetokthonos hydrillicola Thurmond2011</name>
    <dbReference type="NCBI Taxonomy" id="2712845"/>
    <lineage>
        <taxon>Bacteria</taxon>
        <taxon>Bacillati</taxon>
        <taxon>Cyanobacteriota</taxon>
        <taxon>Cyanophyceae</taxon>
        <taxon>Nostocales</taxon>
        <taxon>Hapalosiphonaceae</taxon>
        <taxon>Aetokthonos</taxon>
    </lineage>
</organism>
<keyword evidence="2" id="KW-1185">Reference proteome</keyword>
<dbReference type="Proteomes" id="UP000667802">
    <property type="component" value="Unassembled WGS sequence"/>
</dbReference>
<sequence length="250" mass="27694">MKTIAQHNRLWLKSVAVIFGLSFLVPWTTAQARIIFKAPDGLGVPGRRVAGGSRSIQQQCLSPNEHLVAIVPKSNIVLTTQAKPVFFFYVPQTSATIEFVVQDNDQQVVLAKQIYKSTSKSGIVSIPLTQTSLEAGKQYRWFFSVICNPKERSQDKVVEGGIRRISPDSQLATKLKNASAKELVNIYAEAGIWQDSLGTLAQQLVSHPNDQGLKTDWKELLTAENVNLDKESTKLLNEPLLPLQQTTDPI</sequence>
<name>A0AAP5MB71_9CYAN</name>
<evidence type="ECO:0000313" key="2">
    <source>
        <dbReference type="Proteomes" id="UP000667802"/>
    </source>
</evidence>
<dbReference type="InterPro" id="IPR010328">
    <property type="entry name" value="DUF928"/>
</dbReference>
<comment type="caution">
    <text evidence="1">The sequence shown here is derived from an EMBL/GenBank/DDBJ whole genome shotgun (WGS) entry which is preliminary data.</text>
</comment>
<protein>
    <submittedName>
        <fullName evidence="1">DUF928 domain-containing protein</fullName>
    </submittedName>
</protein>
<reference evidence="2" key="1">
    <citation type="journal article" date="2021" name="Science">
        <title>Hunting the eagle killer: A cyanobacterial neurotoxin causes vacuolar myelinopathy.</title>
        <authorList>
            <person name="Breinlinger S."/>
            <person name="Phillips T.J."/>
            <person name="Haram B.N."/>
            <person name="Mares J."/>
            <person name="Martinez Yerena J.A."/>
            <person name="Hrouzek P."/>
            <person name="Sobotka R."/>
            <person name="Henderson W.M."/>
            <person name="Schmieder P."/>
            <person name="Williams S.M."/>
            <person name="Lauderdale J.D."/>
            <person name="Wilde H.D."/>
            <person name="Gerrin W."/>
            <person name="Kust A."/>
            <person name="Washington J.W."/>
            <person name="Wagner C."/>
            <person name="Geier B."/>
            <person name="Liebeke M."/>
            <person name="Enke H."/>
            <person name="Niedermeyer T.H.J."/>
            <person name="Wilde S.B."/>
        </authorList>
    </citation>
    <scope>NUCLEOTIDE SEQUENCE [LARGE SCALE GENOMIC DNA]</scope>
    <source>
        <strain evidence="2">Thurmond2011</strain>
    </source>
</reference>
<accession>A0AAP5MB71</accession>